<dbReference type="EC" id="2.7.7.7" evidence="1 9"/>
<feature type="domain" description="DNA polymerase III subunit delta C-terminal" evidence="11">
    <location>
        <begin position="216"/>
        <end position="332"/>
    </location>
</feature>
<dbReference type="PANTHER" id="PTHR34388:SF1">
    <property type="entry name" value="DNA POLYMERASE III SUBUNIT DELTA"/>
    <property type="match status" value="1"/>
</dbReference>
<dbReference type="EMBL" id="PIPM01000008">
    <property type="protein sequence ID" value="RUO31380.1"/>
    <property type="molecule type" value="Genomic_DNA"/>
</dbReference>
<dbReference type="InterPro" id="IPR010372">
    <property type="entry name" value="DNA_pol3_delta_N"/>
</dbReference>
<keyword evidence="4" id="KW-0548">Nucleotidyltransferase</keyword>
<evidence type="ECO:0000256" key="7">
    <source>
        <dbReference type="ARBA" id="ARBA00034754"/>
    </source>
</evidence>
<keyword evidence="5" id="KW-0235">DNA replication</keyword>
<proteinExistence type="inferred from homology"/>
<dbReference type="AlphaFoldDB" id="A0A432WEX7"/>
<dbReference type="InterPro" id="IPR027417">
    <property type="entry name" value="P-loop_NTPase"/>
</dbReference>
<dbReference type="GO" id="GO:0003677">
    <property type="term" value="F:DNA binding"/>
    <property type="evidence" value="ECO:0007669"/>
    <property type="project" value="InterPro"/>
</dbReference>
<sequence>MQIQGTQLTTHLQHDLKPVYMVFGDDPFLLNQALDTIRAAAKRHGFDERQRFTQDKAFAWEQLNEAGQVMSLFTTKQLIELELPDAKPGRDGGQALQAFIEQQSEDQCLLVFGPRLRKDQQKAKWFTSLSQRGVFVPLYTPERRQLPQFIRERAAFHEVTLLPDAIELLSDWYEGNLLALDQALARAALVGTSEPIHADIIRKTNEDNSRFDIFGLRDALLANHYAQYLHCLNRLLETGTEPTLIHWTLQKLHQAVGAIRRAQLANTPLQSLWQQEQIWPSQQSAFLALVQKQSPQALLAQSQLLDRIERAIKRDSGESIATLAAHFGLIMTQPNLTENLAPLAGIQRSKGVRYAE</sequence>
<evidence type="ECO:0000256" key="6">
    <source>
        <dbReference type="ARBA" id="ARBA00022932"/>
    </source>
</evidence>
<feature type="domain" description="DNA polymerase III delta N-terminal" evidence="10">
    <location>
        <begin position="20"/>
        <end position="136"/>
    </location>
</feature>
<dbReference type="Gene3D" id="3.40.50.300">
    <property type="entry name" value="P-loop containing nucleotide triphosphate hydrolases"/>
    <property type="match status" value="1"/>
</dbReference>
<dbReference type="RefSeq" id="WP_126777199.1">
    <property type="nucleotide sequence ID" value="NZ_PIPM01000008.1"/>
</dbReference>
<dbReference type="GO" id="GO:0003887">
    <property type="term" value="F:DNA-directed DNA polymerase activity"/>
    <property type="evidence" value="ECO:0007669"/>
    <property type="project" value="UniProtKB-UniRule"/>
</dbReference>
<dbReference type="Gene3D" id="1.10.8.60">
    <property type="match status" value="1"/>
</dbReference>
<comment type="caution">
    <text evidence="12">The sequence shown here is derived from an EMBL/GenBank/DDBJ whole genome shotgun (WGS) entry which is preliminary data.</text>
</comment>
<keyword evidence="6" id="KW-0239">DNA-directed DNA polymerase</keyword>
<gene>
    <name evidence="12" type="primary">holA</name>
    <name evidence="12" type="ORF">CWE11_08565</name>
</gene>
<evidence type="ECO:0000256" key="1">
    <source>
        <dbReference type="ARBA" id="ARBA00012417"/>
    </source>
</evidence>
<name>A0A432WEX7_9GAMM</name>
<evidence type="ECO:0000256" key="3">
    <source>
        <dbReference type="ARBA" id="ARBA00022679"/>
    </source>
</evidence>
<dbReference type="OrthoDB" id="9770982at2"/>
<accession>A0A432WEX7</accession>
<dbReference type="Pfam" id="PF14840">
    <property type="entry name" value="DNA_pol3_delt_C"/>
    <property type="match status" value="1"/>
</dbReference>
<reference evidence="12 13" key="1">
    <citation type="journal article" date="2011" name="Front. Microbiol.">
        <title>Genomic signatures of strain selection and enhancement in Bacillus atrophaeus var. globigii, a historical biowarfare simulant.</title>
        <authorList>
            <person name="Gibbons H.S."/>
            <person name="Broomall S.M."/>
            <person name="McNew L.A."/>
            <person name="Daligault H."/>
            <person name="Chapman C."/>
            <person name="Bruce D."/>
            <person name="Karavis M."/>
            <person name="Krepps M."/>
            <person name="McGregor P.A."/>
            <person name="Hong C."/>
            <person name="Park K.H."/>
            <person name="Akmal A."/>
            <person name="Feldman A."/>
            <person name="Lin J.S."/>
            <person name="Chang W.E."/>
            <person name="Higgs B.W."/>
            <person name="Demirev P."/>
            <person name="Lindquist J."/>
            <person name="Liem A."/>
            <person name="Fochler E."/>
            <person name="Read T.D."/>
            <person name="Tapia R."/>
            <person name="Johnson S."/>
            <person name="Bishop-Lilly K.A."/>
            <person name="Detter C."/>
            <person name="Han C."/>
            <person name="Sozhamannan S."/>
            <person name="Rosenzweig C.N."/>
            <person name="Skowronski E.W."/>
        </authorList>
    </citation>
    <scope>NUCLEOTIDE SEQUENCE [LARGE SCALE GENOMIC DNA]</scope>
    <source>
        <strain evidence="12 13">GYP-17</strain>
    </source>
</reference>
<dbReference type="InterPro" id="IPR005790">
    <property type="entry name" value="DNA_polIII_delta"/>
</dbReference>
<protein>
    <recommendedName>
        <fullName evidence="2 9">DNA polymerase III subunit delta</fullName>
        <ecNumber evidence="1 9">2.7.7.7</ecNumber>
    </recommendedName>
</protein>
<dbReference type="GO" id="GO:0006261">
    <property type="term" value="P:DNA-templated DNA replication"/>
    <property type="evidence" value="ECO:0007669"/>
    <property type="project" value="TreeGrafter"/>
</dbReference>
<evidence type="ECO:0000256" key="8">
    <source>
        <dbReference type="ARBA" id="ARBA00049244"/>
    </source>
</evidence>
<evidence type="ECO:0000256" key="5">
    <source>
        <dbReference type="ARBA" id="ARBA00022705"/>
    </source>
</evidence>
<dbReference type="SUPFAM" id="SSF48019">
    <property type="entry name" value="post-AAA+ oligomerization domain-like"/>
    <property type="match status" value="1"/>
</dbReference>
<dbReference type="InterPro" id="IPR032780">
    <property type="entry name" value="DNA_pol3_delt_C"/>
</dbReference>
<evidence type="ECO:0000313" key="13">
    <source>
        <dbReference type="Proteomes" id="UP000288405"/>
    </source>
</evidence>
<dbReference type="Proteomes" id="UP000288405">
    <property type="component" value="Unassembled WGS sequence"/>
</dbReference>
<evidence type="ECO:0000259" key="11">
    <source>
        <dbReference type="Pfam" id="PF14840"/>
    </source>
</evidence>
<keyword evidence="3" id="KW-0808">Transferase</keyword>
<dbReference type="Pfam" id="PF06144">
    <property type="entry name" value="DNA_pol3_delta"/>
    <property type="match status" value="1"/>
</dbReference>
<dbReference type="PANTHER" id="PTHR34388">
    <property type="entry name" value="DNA POLYMERASE III SUBUNIT DELTA"/>
    <property type="match status" value="1"/>
</dbReference>
<dbReference type="SUPFAM" id="SSF52540">
    <property type="entry name" value="P-loop containing nucleoside triphosphate hydrolases"/>
    <property type="match status" value="1"/>
</dbReference>
<evidence type="ECO:0000313" key="12">
    <source>
        <dbReference type="EMBL" id="RUO31380.1"/>
    </source>
</evidence>
<dbReference type="InterPro" id="IPR008921">
    <property type="entry name" value="DNA_pol3_clamp-load_cplx_C"/>
</dbReference>
<keyword evidence="13" id="KW-1185">Reference proteome</keyword>
<organism evidence="12 13">
    <name type="scientific">Aliidiomarina sanyensis</name>
    <dbReference type="NCBI Taxonomy" id="1249555"/>
    <lineage>
        <taxon>Bacteria</taxon>
        <taxon>Pseudomonadati</taxon>
        <taxon>Pseudomonadota</taxon>
        <taxon>Gammaproteobacteria</taxon>
        <taxon>Alteromonadales</taxon>
        <taxon>Idiomarinaceae</taxon>
        <taxon>Aliidiomarina</taxon>
    </lineage>
</organism>
<dbReference type="GO" id="GO:0009360">
    <property type="term" value="C:DNA polymerase III complex"/>
    <property type="evidence" value="ECO:0007669"/>
    <property type="project" value="UniProtKB-UniRule"/>
</dbReference>
<dbReference type="Gene3D" id="1.20.272.10">
    <property type="match status" value="1"/>
</dbReference>
<comment type="similarity">
    <text evidence="7">Belongs to the DNA polymerase HolA subunit family.</text>
</comment>
<comment type="catalytic activity">
    <reaction evidence="8">
        <text>DNA(n) + a 2'-deoxyribonucleoside 5'-triphosphate = DNA(n+1) + diphosphate</text>
        <dbReference type="Rhea" id="RHEA:22508"/>
        <dbReference type="Rhea" id="RHEA-COMP:17339"/>
        <dbReference type="Rhea" id="RHEA-COMP:17340"/>
        <dbReference type="ChEBI" id="CHEBI:33019"/>
        <dbReference type="ChEBI" id="CHEBI:61560"/>
        <dbReference type="ChEBI" id="CHEBI:173112"/>
        <dbReference type="EC" id="2.7.7.7"/>
    </reaction>
</comment>
<dbReference type="CDD" id="cd18138">
    <property type="entry name" value="HLD_clamp_pol_III_delta"/>
    <property type="match status" value="1"/>
</dbReference>
<dbReference type="NCBIfam" id="TIGR01128">
    <property type="entry name" value="holA"/>
    <property type="match status" value="1"/>
</dbReference>
<evidence type="ECO:0000256" key="4">
    <source>
        <dbReference type="ARBA" id="ARBA00022695"/>
    </source>
</evidence>
<evidence type="ECO:0000256" key="9">
    <source>
        <dbReference type="NCBIfam" id="TIGR01128"/>
    </source>
</evidence>
<evidence type="ECO:0000259" key="10">
    <source>
        <dbReference type="Pfam" id="PF06144"/>
    </source>
</evidence>
<evidence type="ECO:0000256" key="2">
    <source>
        <dbReference type="ARBA" id="ARBA00017703"/>
    </source>
</evidence>